<name>A0AAD7ZA28_DIPPU</name>
<dbReference type="PANTHER" id="PTHR23235">
    <property type="entry name" value="KRUEPPEL-LIKE TRANSCRIPTION FACTOR"/>
    <property type="match status" value="1"/>
</dbReference>
<dbReference type="FunFam" id="3.30.160.60:FF:000213">
    <property type="entry name" value="Zinc finger protein 624"/>
    <property type="match status" value="1"/>
</dbReference>
<keyword evidence="16" id="KW-1185">Reference proteome</keyword>
<evidence type="ECO:0000256" key="3">
    <source>
        <dbReference type="ARBA" id="ARBA00006991"/>
    </source>
</evidence>
<dbReference type="SUPFAM" id="SSF57667">
    <property type="entry name" value="beta-beta-alpha zinc fingers"/>
    <property type="match status" value="3"/>
</dbReference>
<keyword evidence="7" id="KW-0862">Zinc</keyword>
<proteinExistence type="inferred from homology"/>
<keyword evidence="9" id="KW-0238">DNA-binding</keyword>
<keyword evidence="6 12" id="KW-0863">Zinc-finger</keyword>
<evidence type="ECO:0000256" key="1">
    <source>
        <dbReference type="ARBA" id="ARBA00003767"/>
    </source>
</evidence>
<dbReference type="PANTHER" id="PTHR23235:SF142">
    <property type="entry name" value="ZINC FINGER PROTEIN 384"/>
    <property type="match status" value="1"/>
</dbReference>
<evidence type="ECO:0000256" key="5">
    <source>
        <dbReference type="ARBA" id="ARBA00022737"/>
    </source>
</evidence>
<dbReference type="AlphaFoldDB" id="A0AAD7ZA28"/>
<dbReference type="GO" id="GO:0005634">
    <property type="term" value="C:nucleus"/>
    <property type="evidence" value="ECO:0007669"/>
    <property type="project" value="UniProtKB-SubCell"/>
</dbReference>
<dbReference type="GO" id="GO:0000981">
    <property type="term" value="F:DNA-binding transcription factor activity, RNA polymerase II-specific"/>
    <property type="evidence" value="ECO:0007669"/>
    <property type="project" value="TreeGrafter"/>
</dbReference>
<evidence type="ECO:0000256" key="8">
    <source>
        <dbReference type="ARBA" id="ARBA00023015"/>
    </source>
</evidence>
<dbReference type="PROSITE" id="PS00028">
    <property type="entry name" value="ZINC_FINGER_C2H2_1"/>
    <property type="match status" value="5"/>
</dbReference>
<keyword evidence="8" id="KW-0805">Transcription regulation</keyword>
<dbReference type="FunFam" id="3.30.160.60:FF:003017">
    <property type="entry name" value="Si:cabz01054396.2"/>
    <property type="match status" value="1"/>
</dbReference>
<evidence type="ECO:0000256" key="10">
    <source>
        <dbReference type="ARBA" id="ARBA00023163"/>
    </source>
</evidence>
<keyword evidence="5" id="KW-0677">Repeat</keyword>
<dbReference type="Pfam" id="PF00096">
    <property type="entry name" value="zf-C2H2"/>
    <property type="match status" value="4"/>
</dbReference>
<dbReference type="FunFam" id="3.30.160.60:FF:000624">
    <property type="entry name" value="zinc finger protein 697"/>
    <property type="match status" value="1"/>
</dbReference>
<evidence type="ECO:0000256" key="12">
    <source>
        <dbReference type="PROSITE-ProRule" id="PRU00042"/>
    </source>
</evidence>
<feature type="region of interest" description="Disordered" evidence="13">
    <location>
        <begin position="62"/>
        <end position="81"/>
    </location>
</feature>
<evidence type="ECO:0000256" key="9">
    <source>
        <dbReference type="ARBA" id="ARBA00023125"/>
    </source>
</evidence>
<dbReference type="PROSITE" id="PS50157">
    <property type="entry name" value="ZINC_FINGER_C2H2_2"/>
    <property type="match status" value="5"/>
</dbReference>
<accession>A0AAD7ZA28</accession>
<protein>
    <recommendedName>
        <fullName evidence="14">C2H2-type domain-containing protein</fullName>
    </recommendedName>
</protein>
<dbReference type="Gene3D" id="3.30.160.60">
    <property type="entry name" value="Classic Zinc Finger"/>
    <property type="match status" value="5"/>
</dbReference>
<evidence type="ECO:0000256" key="4">
    <source>
        <dbReference type="ARBA" id="ARBA00022723"/>
    </source>
</evidence>
<dbReference type="Pfam" id="PF13894">
    <property type="entry name" value="zf-C2H2_4"/>
    <property type="match status" value="1"/>
</dbReference>
<evidence type="ECO:0000256" key="7">
    <source>
        <dbReference type="ARBA" id="ARBA00022833"/>
    </source>
</evidence>
<evidence type="ECO:0000256" key="2">
    <source>
        <dbReference type="ARBA" id="ARBA00004123"/>
    </source>
</evidence>
<keyword evidence="10" id="KW-0804">Transcription</keyword>
<feature type="domain" description="C2H2-type" evidence="14">
    <location>
        <begin position="165"/>
        <end position="192"/>
    </location>
</feature>
<sequence length="246" mass="28403">MEKQKVSSTENIHFEVKQEIVIIKQEVFEDDEADEQNENIFGDETYMGASKFCEVKTEIESNAEDNDENSGGSHHIQDNHGKQISSCENNVEFCDKFPKNRNSTAPRPHKCKICNKGFTEKSNLTVHYRWHSGLRPFQCDVCKKGFTQSSGLNRHYRIHTGYKPFECDTCGKSFSQRSGLVAHYRLHTGSRPYICNFCNRTFIRSSQLTVHLRTHTGARPYECDICKKSFSRKEILKGHMVVHEVK</sequence>
<gene>
    <name evidence="15" type="ORF">L9F63_006508</name>
</gene>
<keyword evidence="4" id="KW-0479">Metal-binding</keyword>
<dbReference type="SMART" id="SM00355">
    <property type="entry name" value="ZnF_C2H2"/>
    <property type="match status" value="5"/>
</dbReference>
<reference evidence="15" key="1">
    <citation type="journal article" date="2023" name="IScience">
        <title>Live-bearing cockroach genome reveals convergent evolutionary mechanisms linked to viviparity in insects and beyond.</title>
        <authorList>
            <person name="Fouks B."/>
            <person name="Harrison M.C."/>
            <person name="Mikhailova A.A."/>
            <person name="Marchal E."/>
            <person name="English S."/>
            <person name="Carruthers M."/>
            <person name="Jennings E.C."/>
            <person name="Chiamaka E.L."/>
            <person name="Frigard R.A."/>
            <person name="Pippel M."/>
            <person name="Attardo G.M."/>
            <person name="Benoit J.B."/>
            <person name="Bornberg-Bauer E."/>
            <person name="Tobe S.S."/>
        </authorList>
    </citation>
    <scope>NUCLEOTIDE SEQUENCE</scope>
    <source>
        <strain evidence="15">Stay&amp;Tobe</strain>
    </source>
</reference>
<comment type="subcellular location">
    <subcellularLocation>
        <location evidence="2">Nucleus</location>
    </subcellularLocation>
</comment>
<dbReference type="GO" id="GO:0000978">
    <property type="term" value="F:RNA polymerase II cis-regulatory region sequence-specific DNA binding"/>
    <property type="evidence" value="ECO:0007669"/>
    <property type="project" value="TreeGrafter"/>
</dbReference>
<feature type="domain" description="C2H2-type" evidence="14">
    <location>
        <begin position="109"/>
        <end position="136"/>
    </location>
</feature>
<evidence type="ECO:0000256" key="13">
    <source>
        <dbReference type="SAM" id="MobiDB-lite"/>
    </source>
</evidence>
<keyword evidence="11" id="KW-0539">Nucleus</keyword>
<evidence type="ECO:0000259" key="14">
    <source>
        <dbReference type="PROSITE" id="PS50157"/>
    </source>
</evidence>
<dbReference type="InterPro" id="IPR013087">
    <property type="entry name" value="Znf_C2H2_type"/>
</dbReference>
<dbReference type="FunFam" id="3.30.160.60:FF:000086">
    <property type="entry name" value="transcription factor E4F1 isoform X1"/>
    <property type="match status" value="1"/>
</dbReference>
<dbReference type="GO" id="GO:0008270">
    <property type="term" value="F:zinc ion binding"/>
    <property type="evidence" value="ECO:0007669"/>
    <property type="project" value="UniProtKB-KW"/>
</dbReference>
<feature type="domain" description="C2H2-type" evidence="14">
    <location>
        <begin position="137"/>
        <end position="164"/>
    </location>
</feature>
<comment type="similarity">
    <text evidence="3">Belongs to the krueppel C2H2-type zinc-finger protein family.</text>
</comment>
<feature type="domain" description="C2H2-type" evidence="14">
    <location>
        <begin position="193"/>
        <end position="220"/>
    </location>
</feature>
<organism evidence="15 16">
    <name type="scientific">Diploptera punctata</name>
    <name type="common">Pacific beetle cockroach</name>
    <dbReference type="NCBI Taxonomy" id="6984"/>
    <lineage>
        <taxon>Eukaryota</taxon>
        <taxon>Metazoa</taxon>
        <taxon>Ecdysozoa</taxon>
        <taxon>Arthropoda</taxon>
        <taxon>Hexapoda</taxon>
        <taxon>Insecta</taxon>
        <taxon>Pterygota</taxon>
        <taxon>Neoptera</taxon>
        <taxon>Polyneoptera</taxon>
        <taxon>Dictyoptera</taxon>
        <taxon>Blattodea</taxon>
        <taxon>Blaberoidea</taxon>
        <taxon>Blaberidae</taxon>
        <taxon>Diplopterinae</taxon>
        <taxon>Diploptera</taxon>
    </lineage>
</organism>
<comment type="function">
    <text evidence="1">May be involved in transcriptional regulation.</text>
</comment>
<evidence type="ECO:0000313" key="15">
    <source>
        <dbReference type="EMBL" id="KAJ9576890.1"/>
    </source>
</evidence>
<feature type="domain" description="C2H2-type" evidence="14">
    <location>
        <begin position="221"/>
        <end position="246"/>
    </location>
</feature>
<dbReference type="EMBL" id="JASPKZ010009386">
    <property type="protein sequence ID" value="KAJ9576890.1"/>
    <property type="molecule type" value="Genomic_DNA"/>
</dbReference>
<reference evidence="15" key="2">
    <citation type="submission" date="2023-05" db="EMBL/GenBank/DDBJ databases">
        <authorList>
            <person name="Fouks B."/>
        </authorList>
    </citation>
    <scope>NUCLEOTIDE SEQUENCE</scope>
    <source>
        <strain evidence="15">Stay&amp;Tobe</strain>
        <tissue evidence="15">Testes</tissue>
    </source>
</reference>
<comment type="caution">
    <text evidence="15">The sequence shown here is derived from an EMBL/GenBank/DDBJ whole genome shotgun (WGS) entry which is preliminary data.</text>
</comment>
<evidence type="ECO:0000256" key="6">
    <source>
        <dbReference type="ARBA" id="ARBA00022771"/>
    </source>
</evidence>
<evidence type="ECO:0000256" key="11">
    <source>
        <dbReference type="ARBA" id="ARBA00023242"/>
    </source>
</evidence>
<dbReference type="InterPro" id="IPR036236">
    <property type="entry name" value="Znf_C2H2_sf"/>
</dbReference>
<dbReference type="Proteomes" id="UP001233999">
    <property type="component" value="Unassembled WGS sequence"/>
</dbReference>
<dbReference type="FunFam" id="3.30.160.60:FF:000537">
    <property type="entry name" value="Zinc finger with KRAB and SCAN domains 7"/>
    <property type="match status" value="1"/>
</dbReference>
<evidence type="ECO:0000313" key="16">
    <source>
        <dbReference type="Proteomes" id="UP001233999"/>
    </source>
</evidence>